<feature type="transmembrane region" description="Helical" evidence="9">
    <location>
        <begin position="337"/>
        <end position="358"/>
    </location>
</feature>
<comment type="caution">
    <text evidence="10">The sequence shown here is derived from an EMBL/GenBank/DDBJ whole genome shotgun (WGS) entry which is preliminary data.</text>
</comment>
<evidence type="ECO:0000256" key="5">
    <source>
        <dbReference type="ARBA" id="ARBA00022679"/>
    </source>
</evidence>
<evidence type="ECO:0000256" key="9">
    <source>
        <dbReference type="SAM" id="Phobius"/>
    </source>
</evidence>
<comment type="subcellular location">
    <subcellularLocation>
        <location evidence="1">Membrane</location>
        <topology evidence="1">Multi-pass membrane protein</topology>
    </subcellularLocation>
</comment>
<gene>
    <name evidence="10" type="ORF">GCM10007874_42390</name>
</gene>
<evidence type="ECO:0000256" key="6">
    <source>
        <dbReference type="ARBA" id="ARBA00022692"/>
    </source>
</evidence>
<reference evidence="11" key="1">
    <citation type="journal article" date="2019" name="Int. J. Syst. Evol. Microbiol.">
        <title>The Global Catalogue of Microorganisms (GCM) 10K type strain sequencing project: providing services to taxonomists for standard genome sequencing and annotation.</title>
        <authorList>
            <consortium name="The Broad Institute Genomics Platform"/>
            <consortium name="The Broad Institute Genome Sequencing Center for Infectious Disease"/>
            <person name="Wu L."/>
            <person name="Ma J."/>
        </authorList>
    </citation>
    <scope>NUCLEOTIDE SEQUENCE [LARGE SCALE GENOMIC DNA]</scope>
    <source>
        <strain evidence="11">NBRC 101365</strain>
    </source>
</reference>
<evidence type="ECO:0000256" key="7">
    <source>
        <dbReference type="ARBA" id="ARBA00022989"/>
    </source>
</evidence>
<dbReference type="NCBIfam" id="TIGR03472">
    <property type="entry name" value="HpnI"/>
    <property type="match status" value="1"/>
</dbReference>
<dbReference type="Gene3D" id="3.90.550.10">
    <property type="entry name" value="Spore Coat Polysaccharide Biosynthesis Protein SpsA, Chain A"/>
    <property type="match status" value="1"/>
</dbReference>
<comment type="pathway">
    <text evidence="2">Lipid metabolism; sphingolipid metabolism.</text>
</comment>
<keyword evidence="5" id="KW-0808">Transferase</keyword>
<dbReference type="InterPro" id="IPR025993">
    <property type="entry name" value="Ceramide_glucosylTrfase"/>
</dbReference>
<name>A0ABQ6CSH3_9HYPH</name>
<dbReference type="InterPro" id="IPR017835">
    <property type="entry name" value="Hopen-assoc_HpnI"/>
</dbReference>
<organism evidence="10 11">
    <name type="scientific">Labrys miyagiensis</name>
    <dbReference type="NCBI Taxonomy" id="346912"/>
    <lineage>
        <taxon>Bacteria</taxon>
        <taxon>Pseudomonadati</taxon>
        <taxon>Pseudomonadota</taxon>
        <taxon>Alphaproteobacteria</taxon>
        <taxon>Hyphomicrobiales</taxon>
        <taxon>Xanthobacteraceae</taxon>
        <taxon>Labrys</taxon>
    </lineage>
</organism>
<comment type="pathway">
    <text evidence="3">Sphingolipid metabolism.</text>
</comment>
<evidence type="ECO:0000256" key="2">
    <source>
        <dbReference type="ARBA" id="ARBA00004760"/>
    </source>
</evidence>
<protein>
    <submittedName>
        <fullName evidence="10">Glucosyltransferase</fullName>
    </submittedName>
</protein>
<feature type="transmembrane region" description="Helical" evidence="9">
    <location>
        <begin position="285"/>
        <end position="303"/>
    </location>
</feature>
<evidence type="ECO:0000313" key="10">
    <source>
        <dbReference type="EMBL" id="GLS21222.1"/>
    </source>
</evidence>
<keyword evidence="4" id="KW-0328">Glycosyltransferase</keyword>
<proteinExistence type="predicted"/>
<dbReference type="PANTHER" id="PTHR12726:SF0">
    <property type="entry name" value="CERAMIDE GLUCOSYLTRANSFERASE"/>
    <property type="match status" value="1"/>
</dbReference>
<keyword evidence="8 9" id="KW-0472">Membrane</keyword>
<dbReference type="PANTHER" id="PTHR12726">
    <property type="entry name" value="CERAMIDE GLUCOSYLTRANSFERASE"/>
    <property type="match status" value="1"/>
</dbReference>
<dbReference type="Pfam" id="PF13506">
    <property type="entry name" value="Glyco_transf_21"/>
    <property type="match status" value="1"/>
</dbReference>
<sequence length="384" mass="41167">MALAMYILGQIIGVLAAFGCLYWLLAAWLVGRFGSRTTAAHLQSPSVTILKPLHGDEPQLAANLLSFARQDYAGPIQIIFGVQSPADAAIPDVRALIDALPGQDLSLVLNAQRHGSNPKVSNLINMMLQAKGEVIVLADSDIVVEPDYVTRVVGELQNPGVGAVSCAYRGGSLGTMWSRLAVLAIDSHFLPNVVVGLAGKLATPCFGATIALRRETLDKLGGFEAFADALADDYAIGRGVRRLGLQVAVPGFLVTHICADGTFGDLLKHEIRWAKTIATVDKTGFIGTGLTHIIPLALIAFLLTGGSEWSGTLLAASLACRYLLLWSVSRRFDLKDVAFWLLVLRDGLSFFVYLASFLPSAVHWKGKSFLVKTDGSMIARHESD</sequence>
<dbReference type="CDD" id="cd02520">
    <property type="entry name" value="Glucosylceramide_synthase"/>
    <property type="match status" value="1"/>
</dbReference>
<evidence type="ECO:0000256" key="4">
    <source>
        <dbReference type="ARBA" id="ARBA00022676"/>
    </source>
</evidence>
<keyword evidence="11" id="KW-1185">Reference proteome</keyword>
<feature type="transmembrane region" description="Helical" evidence="9">
    <location>
        <begin position="6"/>
        <end position="30"/>
    </location>
</feature>
<dbReference type="SUPFAM" id="SSF53448">
    <property type="entry name" value="Nucleotide-diphospho-sugar transferases"/>
    <property type="match status" value="1"/>
</dbReference>
<dbReference type="InterPro" id="IPR029044">
    <property type="entry name" value="Nucleotide-diphossugar_trans"/>
</dbReference>
<accession>A0ABQ6CSH3</accession>
<dbReference type="Proteomes" id="UP001156882">
    <property type="component" value="Unassembled WGS sequence"/>
</dbReference>
<evidence type="ECO:0000256" key="1">
    <source>
        <dbReference type="ARBA" id="ARBA00004141"/>
    </source>
</evidence>
<keyword evidence="7 9" id="KW-1133">Transmembrane helix</keyword>
<evidence type="ECO:0000256" key="3">
    <source>
        <dbReference type="ARBA" id="ARBA00004991"/>
    </source>
</evidence>
<feature type="transmembrane region" description="Helical" evidence="9">
    <location>
        <begin position="309"/>
        <end position="325"/>
    </location>
</feature>
<dbReference type="EMBL" id="BSPC01000045">
    <property type="protein sequence ID" value="GLS21222.1"/>
    <property type="molecule type" value="Genomic_DNA"/>
</dbReference>
<evidence type="ECO:0000256" key="8">
    <source>
        <dbReference type="ARBA" id="ARBA00023136"/>
    </source>
</evidence>
<evidence type="ECO:0000313" key="11">
    <source>
        <dbReference type="Proteomes" id="UP001156882"/>
    </source>
</evidence>
<keyword evidence="6 9" id="KW-0812">Transmembrane</keyword>